<protein>
    <submittedName>
        <fullName evidence="2">Sigma-70, region 4</fullName>
    </submittedName>
</protein>
<accession>A0A1M4VDN2</accession>
<organism evidence="2 3">
    <name type="scientific">Seinonella peptonophila</name>
    <dbReference type="NCBI Taxonomy" id="112248"/>
    <lineage>
        <taxon>Bacteria</taxon>
        <taxon>Bacillati</taxon>
        <taxon>Bacillota</taxon>
        <taxon>Bacilli</taxon>
        <taxon>Bacillales</taxon>
        <taxon>Thermoactinomycetaceae</taxon>
        <taxon>Seinonella</taxon>
    </lineage>
</organism>
<evidence type="ECO:0000259" key="1">
    <source>
        <dbReference type="Pfam" id="PF04545"/>
    </source>
</evidence>
<dbReference type="SUPFAM" id="SSF88659">
    <property type="entry name" value="Sigma3 and sigma4 domains of RNA polymerase sigma factors"/>
    <property type="match status" value="1"/>
</dbReference>
<dbReference type="RefSeq" id="WP_073153798.1">
    <property type="nucleotide sequence ID" value="NZ_FQVL01000002.1"/>
</dbReference>
<sequence>MGKSGFVPGQDERNFNYKYRIRGRKGVHKVLMNIHRIHEQRYQRTELNDFLIDLQRAIQIAELTSLENNVLIYKYDQVSNIHEIARIMNISTRQVKRLIKSACRKIADIFKQWDY</sequence>
<dbReference type="OrthoDB" id="2472646at2"/>
<proteinExistence type="predicted"/>
<dbReference type="GO" id="GO:0003700">
    <property type="term" value="F:DNA-binding transcription factor activity"/>
    <property type="evidence" value="ECO:0007669"/>
    <property type="project" value="InterPro"/>
</dbReference>
<feature type="domain" description="RNA polymerase sigma-70 region 4" evidence="1">
    <location>
        <begin position="60"/>
        <end position="106"/>
    </location>
</feature>
<evidence type="ECO:0000313" key="2">
    <source>
        <dbReference type="EMBL" id="SHE67045.1"/>
    </source>
</evidence>
<dbReference type="GO" id="GO:0006352">
    <property type="term" value="P:DNA-templated transcription initiation"/>
    <property type="evidence" value="ECO:0007669"/>
    <property type="project" value="InterPro"/>
</dbReference>
<dbReference type="InterPro" id="IPR036388">
    <property type="entry name" value="WH-like_DNA-bd_sf"/>
</dbReference>
<name>A0A1M4VDN2_9BACL</name>
<keyword evidence="3" id="KW-1185">Reference proteome</keyword>
<dbReference type="STRING" id="112248.SAMN05444392_102309"/>
<dbReference type="EMBL" id="FQVL01000002">
    <property type="protein sequence ID" value="SHE67045.1"/>
    <property type="molecule type" value="Genomic_DNA"/>
</dbReference>
<gene>
    <name evidence="2" type="ORF">SAMN05444392_102309</name>
</gene>
<evidence type="ECO:0000313" key="3">
    <source>
        <dbReference type="Proteomes" id="UP000184476"/>
    </source>
</evidence>
<dbReference type="Pfam" id="PF04545">
    <property type="entry name" value="Sigma70_r4"/>
    <property type="match status" value="1"/>
</dbReference>
<dbReference type="InterPro" id="IPR013324">
    <property type="entry name" value="RNA_pol_sigma_r3/r4-like"/>
</dbReference>
<dbReference type="InterPro" id="IPR007630">
    <property type="entry name" value="RNA_pol_sigma70_r4"/>
</dbReference>
<dbReference type="AlphaFoldDB" id="A0A1M4VDN2"/>
<dbReference type="Gene3D" id="1.10.10.10">
    <property type="entry name" value="Winged helix-like DNA-binding domain superfamily/Winged helix DNA-binding domain"/>
    <property type="match status" value="1"/>
</dbReference>
<dbReference type="Proteomes" id="UP000184476">
    <property type="component" value="Unassembled WGS sequence"/>
</dbReference>
<reference evidence="2 3" key="1">
    <citation type="submission" date="2016-11" db="EMBL/GenBank/DDBJ databases">
        <authorList>
            <person name="Jaros S."/>
            <person name="Januszkiewicz K."/>
            <person name="Wedrychowicz H."/>
        </authorList>
    </citation>
    <scope>NUCLEOTIDE SEQUENCE [LARGE SCALE GENOMIC DNA]</scope>
    <source>
        <strain evidence="2 3">DSM 44666</strain>
    </source>
</reference>